<protein>
    <submittedName>
        <fullName evidence="1">Uncharacterized protein</fullName>
    </submittedName>
</protein>
<proteinExistence type="predicted"/>
<accession>A0ABT2F0Z4</accession>
<dbReference type="EMBL" id="JANUXY010000003">
    <property type="protein sequence ID" value="MCS4485936.1"/>
    <property type="molecule type" value="Genomic_DNA"/>
</dbReference>
<dbReference type="Proteomes" id="UP001205609">
    <property type="component" value="Unassembled WGS sequence"/>
</dbReference>
<evidence type="ECO:0000313" key="2">
    <source>
        <dbReference type="Proteomes" id="UP001205609"/>
    </source>
</evidence>
<sequence length="251" mass="29293">MIHAKDKEMYACQPKKLKSAIQKVLQQATTQLYFTDYYTYVYREKKSVYQKASFIEQLDFEVILIILNAKYEPLLIWQPIICRLDVSWYEEPFEPSNRKVLPLIEVEVANRPQFDVIEYGVDATVKWIETHISSLNSFYDNTIEPIIADYNMQAILIPKEKGLDEELKVLGIPYIETTSGFLITEPLTVSQVLELIYTSIIAGNYLYTCYCFVECDVETLIKKACNPTIFIKDEALFVVLFEQHEPYFINI</sequence>
<comment type="caution">
    <text evidence="1">The sequence shown here is derived from an EMBL/GenBank/DDBJ whole genome shotgun (WGS) entry which is preliminary data.</text>
</comment>
<name>A0ABT2F0Z4_9STAP</name>
<organism evidence="1 2">
    <name type="scientific">Staphylococcus americanisciuri</name>
    <dbReference type="NCBI Taxonomy" id="2973940"/>
    <lineage>
        <taxon>Bacteria</taxon>
        <taxon>Bacillati</taxon>
        <taxon>Bacillota</taxon>
        <taxon>Bacilli</taxon>
        <taxon>Bacillales</taxon>
        <taxon>Staphylococcaceae</taxon>
        <taxon>Staphylococcus</taxon>
    </lineage>
</organism>
<dbReference type="RefSeq" id="WP_259198661.1">
    <property type="nucleotide sequence ID" value="NZ_JANUXY010000003.1"/>
</dbReference>
<evidence type="ECO:0000313" key="1">
    <source>
        <dbReference type="EMBL" id="MCS4485936.1"/>
    </source>
</evidence>
<keyword evidence="2" id="KW-1185">Reference proteome</keyword>
<reference evidence="1 2" key="1">
    <citation type="journal article" date="2023" name="Int. J. Syst. Evol. Microbiol.">
        <title>Streptococcus sciuri sp. nov., Staphylococcus marylandisciuri sp. nov. and Staphylococcus americanisciuri sp. nov., isolated from faeces of eastern grey squirrel (Sciurus carolinensis).</title>
        <authorList>
            <person name="Volokhov D.V."/>
            <person name="Zagorodnyaya T.A."/>
            <person name="Furtak V.A."/>
            <person name="Nattanmai G."/>
            <person name="Randall L."/>
            <person name="Jose S."/>
            <person name="Gao Y."/>
            <person name="Eisenberg T."/>
            <person name="Delmonte P."/>
            <person name="Blom J."/>
            <person name="Mitchell K.K."/>
        </authorList>
    </citation>
    <scope>NUCLEOTIDE SEQUENCE [LARGE SCALE GENOMIC DNA]</scope>
    <source>
        <strain evidence="1 2">GRT3</strain>
    </source>
</reference>
<gene>
    <name evidence="1" type="ORF">NXS11_03400</name>
</gene>